<organism evidence="1 2">
    <name type="scientific">Ameca splendens</name>
    <dbReference type="NCBI Taxonomy" id="208324"/>
    <lineage>
        <taxon>Eukaryota</taxon>
        <taxon>Metazoa</taxon>
        <taxon>Chordata</taxon>
        <taxon>Craniata</taxon>
        <taxon>Vertebrata</taxon>
        <taxon>Euteleostomi</taxon>
        <taxon>Actinopterygii</taxon>
        <taxon>Neopterygii</taxon>
        <taxon>Teleostei</taxon>
        <taxon>Neoteleostei</taxon>
        <taxon>Acanthomorphata</taxon>
        <taxon>Ovalentaria</taxon>
        <taxon>Atherinomorphae</taxon>
        <taxon>Cyprinodontiformes</taxon>
        <taxon>Goodeidae</taxon>
        <taxon>Ameca</taxon>
    </lineage>
</organism>
<protein>
    <submittedName>
        <fullName evidence="1">Uncharacterized protein</fullName>
    </submittedName>
</protein>
<comment type="caution">
    <text evidence="1">The sequence shown here is derived from an EMBL/GenBank/DDBJ whole genome shotgun (WGS) entry which is preliminary data.</text>
</comment>
<sequence length="100" mass="11216">MALLLCQNQSHNHISTPQTVFLLLKVGKRFRRKTQTFPTTRNTSWGIAGQRRHIVPPDPPDPNADLRISIGVSSQWNMPSKGRHPDGITIRCLLSSANSF</sequence>
<accession>A0ABV0XKR6</accession>
<dbReference type="Proteomes" id="UP001469553">
    <property type="component" value="Unassembled WGS sequence"/>
</dbReference>
<dbReference type="EMBL" id="JAHRIP010005524">
    <property type="protein sequence ID" value="MEQ2281988.1"/>
    <property type="molecule type" value="Genomic_DNA"/>
</dbReference>
<reference evidence="1 2" key="1">
    <citation type="submission" date="2021-06" db="EMBL/GenBank/DDBJ databases">
        <authorList>
            <person name="Palmer J.M."/>
        </authorList>
    </citation>
    <scope>NUCLEOTIDE SEQUENCE [LARGE SCALE GENOMIC DNA]</scope>
    <source>
        <strain evidence="1 2">AS_MEX2019</strain>
        <tissue evidence="1">Muscle</tissue>
    </source>
</reference>
<name>A0ABV0XKR6_9TELE</name>
<gene>
    <name evidence="1" type="ORF">AMECASPLE_035963</name>
</gene>
<proteinExistence type="predicted"/>
<evidence type="ECO:0000313" key="2">
    <source>
        <dbReference type="Proteomes" id="UP001469553"/>
    </source>
</evidence>
<keyword evidence="2" id="KW-1185">Reference proteome</keyword>
<evidence type="ECO:0000313" key="1">
    <source>
        <dbReference type="EMBL" id="MEQ2281988.1"/>
    </source>
</evidence>